<organism evidence="1 2">
    <name type="scientific">Ampelomyces quisqualis</name>
    <name type="common">Powdery mildew agent</name>
    <dbReference type="NCBI Taxonomy" id="50730"/>
    <lineage>
        <taxon>Eukaryota</taxon>
        <taxon>Fungi</taxon>
        <taxon>Dikarya</taxon>
        <taxon>Ascomycota</taxon>
        <taxon>Pezizomycotina</taxon>
        <taxon>Dothideomycetes</taxon>
        <taxon>Pleosporomycetidae</taxon>
        <taxon>Pleosporales</taxon>
        <taxon>Pleosporineae</taxon>
        <taxon>Phaeosphaeriaceae</taxon>
        <taxon>Ampelomyces</taxon>
    </lineage>
</organism>
<name>A0A6A5QCK3_AMPQU</name>
<dbReference type="PANTHER" id="PTHR42085">
    <property type="entry name" value="F-BOX DOMAIN-CONTAINING PROTEIN"/>
    <property type="match status" value="1"/>
</dbReference>
<dbReference type="EMBL" id="ML979139">
    <property type="protein sequence ID" value="KAF1913092.1"/>
    <property type="molecule type" value="Genomic_DNA"/>
</dbReference>
<accession>A0A6A5QCK3</accession>
<keyword evidence="2" id="KW-1185">Reference proteome</keyword>
<dbReference type="AlphaFoldDB" id="A0A6A5QCK3"/>
<gene>
    <name evidence="1" type="ORF">BDU57DRAFT_541766</name>
</gene>
<proteinExistence type="predicted"/>
<evidence type="ECO:0008006" key="3">
    <source>
        <dbReference type="Google" id="ProtNLM"/>
    </source>
</evidence>
<protein>
    <recommendedName>
        <fullName evidence="3">F-box domain-containing protein</fullName>
    </recommendedName>
</protein>
<dbReference type="Proteomes" id="UP000800096">
    <property type="component" value="Unassembled WGS sequence"/>
</dbReference>
<dbReference type="InterPro" id="IPR038883">
    <property type="entry name" value="AN11006-like"/>
</dbReference>
<evidence type="ECO:0000313" key="2">
    <source>
        <dbReference type="Proteomes" id="UP000800096"/>
    </source>
</evidence>
<dbReference type="OrthoDB" id="3690469at2759"/>
<dbReference type="PANTHER" id="PTHR42085:SF1">
    <property type="entry name" value="F-BOX DOMAIN-CONTAINING PROTEIN"/>
    <property type="match status" value="1"/>
</dbReference>
<reference evidence="1" key="1">
    <citation type="journal article" date="2020" name="Stud. Mycol.">
        <title>101 Dothideomycetes genomes: a test case for predicting lifestyles and emergence of pathogens.</title>
        <authorList>
            <person name="Haridas S."/>
            <person name="Albert R."/>
            <person name="Binder M."/>
            <person name="Bloem J."/>
            <person name="Labutti K."/>
            <person name="Salamov A."/>
            <person name="Andreopoulos B."/>
            <person name="Baker S."/>
            <person name="Barry K."/>
            <person name="Bills G."/>
            <person name="Bluhm B."/>
            <person name="Cannon C."/>
            <person name="Castanera R."/>
            <person name="Culley D."/>
            <person name="Daum C."/>
            <person name="Ezra D."/>
            <person name="Gonzalez J."/>
            <person name="Henrissat B."/>
            <person name="Kuo A."/>
            <person name="Liang C."/>
            <person name="Lipzen A."/>
            <person name="Lutzoni F."/>
            <person name="Magnuson J."/>
            <person name="Mondo S."/>
            <person name="Nolan M."/>
            <person name="Ohm R."/>
            <person name="Pangilinan J."/>
            <person name="Park H.-J."/>
            <person name="Ramirez L."/>
            <person name="Alfaro M."/>
            <person name="Sun H."/>
            <person name="Tritt A."/>
            <person name="Yoshinaga Y."/>
            <person name="Zwiers L.-H."/>
            <person name="Turgeon B."/>
            <person name="Goodwin S."/>
            <person name="Spatafora J."/>
            <person name="Crous P."/>
            <person name="Grigoriev I."/>
        </authorList>
    </citation>
    <scope>NUCLEOTIDE SEQUENCE</scope>
    <source>
        <strain evidence="1">HMLAC05119</strain>
    </source>
</reference>
<sequence length="562" mass="65667">MPRKLSHPATWTRRRYLKRTVQFGAGCNAGSVEPGNKREAQKNDVQTEYTTSRFPPFLEWPAEIRNTVYDELFKHKEPLRLRRKKTHDIERSLFGSVPGINLMVSCRQIHHEATPLLFVQNRFLVVVDFGDYSAQNCRFETWLRRIGPNRKHISVIQIDLGSLRGARGFFKRCLYDWIGDFLPLIWSFKELDLKVEFVDIARRLARPRALERYNTMVTTLASEVLAPVLMPLMRSPRSVRRVRFTSENPRFAGILEVCLDTLPRSEWKHTPCVYYGVEKSGRIWPCHIKRGPPSLKYVLDHSDALRKILQHLVQDATTENSAHYLNVYVALKPIHSLLLTSKWLKRAIQFIFHFGAFPVHLTTTKCRSNFDRFETLRLWSNYMTFHCWHKFKPTCITLQFQTVEFKRLEELRFEATSFLWATNTLPGKTQIYVIRSVGSIQYIAPNTRITTLRDLRKALYYTVKPFVETNRSHFDTPCPRFWVDGLFRVREADAQLADGTIEVISNGSYRTLSTSPWSNENMERQARDDSKKWCAYWGTGTETVLHFAGKCRSPYGVRGLRD</sequence>
<evidence type="ECO:0000313" key="1">
    <source>
        <dbReference type="EMBL" id="KAF1913092.1"/>
    </source>
</evidence>